<name>A0A454Y653_PRIPA</name>
<dbReference type="EnsemblMetazoa" id="PPA00189.1">
    <property type="protein sequence ID" value="PPA00189.1"/>
    <property type="gene ID" value="WBGene00089743"/>
</dbReference>
<evidence type="ECO:0000256" key="7">
    <source>
        <dbReference type="ARBA" id="ARBA00023128"/>
    </source>
</evidence>
<accession>A0A8R1U4L4</accession>
<evidence type="ECO:0000313" key="10">
    <source>
        <dbReference type="EnsemblMetazoa" id="PPA00189.1"/>
    </source>
</evidence>
<comment type="function">
    <text evidence="9">Subunit b, of the mitochondrial membrane ATP synthase complex (F(1)F(0) ATP synthase or Complex V) that produces ATP from ADP in the presence of a proton gradient across the membrane which is generated by electron transport complexes of the respiratory chain. ATP synthase complex consist of a soluble F(1) head domain - the catalytic core - and a membrane F(1) domain - the membrane proton channel. These two domains are linked by a central stalk rotating inside the F(1) region and a stationary peripheral stalk. During catalysis, ATP synthesis in the catalytic domain of F(1) is coupled via a rotary mechanism of the central stalk subunits to proton translocation. In vivo, can only synthesize ATP although its ATP hydrolase activity can be activated artificially in vitro. Part of the complex F(0) domain. Part of the complex F(0) domain and the peripheric stalk, which acts as a stator to hold the catalytic alpha(3)beta(3) subcomplex and subunit a/ATP6 static relative to the rotary elements.</text>
</comment>
<comment type="subunit">
    <text evidence="9">F-type ATPases have 2 components, CF(1) - the catalytic core - and CF(0) - the membrane proton channel. CF(1) and CF(0) have multiple subunits.</text>
</comment>
<keyword evidence="7 9" id="KW-0496">Mitochondrion</keyword>
<dbReference type="GO" id="GO:0045259">
    <property type="term" value="C:proton-transporting ATP synthase complex"/>
    <property type="evidence" value="ECO:0007669"/>
    <property type="project" value="UniProtKB-KW"/>
</dbReference>
<accession>A0A454Y653</accession>
<dbReference type="AlphaFoldDB" id="A0A454Y653"/>
<evidence type="ECO:0000256" key="6">
    <source>
        <dbReference type="ARBA" id="ARBA00023065"/>
    </source>
</evidence>
<dbReference type="GO" id="GO:0015078">
    <property type="term" value="F:proton transmembrane transporter activity"/>
    <property type="evidence" value="ECO:0007669"/>
    <property type="project" value="UniProtKB-UniRule"/>
</dbReference>
<dbReference type="Proteomes" id="UP000005239">
    <property type="component" value="Unassembled WGS sequence"/>
</dbReference>
<keyword evidence="5 9" id="KW-0999">Mitochondrion inner membrane</keyword>
<evidence type="ECO:0000256" key="1">
    <source>
        <dbReference type="ARBA" id="ARBA00007479"/>
    </source>
</evidence>
<dbReference type="InterPro" id="IPR013837">
    <property type="entry name" value="ATP_synth_F0_suB"/>
</dbReference>
<keyword evidence="11" id="KW-1185">Reference proteome</keyword>
<dbReference type="OMA" id="PEEWFTF"/>
<dbReference type="GO" id="GO:0015986">
    <property type="term" value="P:proton motive force-driven ATP synthesis"/>
    <property type="evidence" value="ECO:0000318"/>
    <property type="project" value="GO_Central"/>
</dbReference>
<dbReference type="Gene3D" id="1.20.5.2210">
    <property type="match status" value="1"/>
</dbReference>
<gene>
    <name evidence="10" type="primary">WBGene00089743</name>
</gene>
<keyword evidence="4 9" id="KW-0375">Hydrogen ion transport</keyword>
<dbReference type="PANTHER" id="PTHR12733:SF3">
    <property type="entry name" value="ATP SYNTHASE F(0) COMPLEX SUBUNIT B1, MITOCHONDRIAL"/>
    <property type="match status" value="1"/>
</dbReference>
<dbReference type="SUPFAM" id="SSF161060">
    <property type="entry name" value="ATP synthase B chain-like"/>
    <property type="match status" value="1"/>
</dbReference>
<evidence type="ECO:0000313" key="11">
    <source>
        <dbReference type="Proteomes" id="UP000005239"/>
    </source>
</evidence>
<keyword evidence="8 9" id="KW-0472">Membrane</keyword>
<organism evidence="10 11">
    <name type="scientific">Pristionchus pacificus</name>
    <name type="common">Parasitic nematode worm</name>
    <dbReference type="NCBI Taxonomy" id="54126"/>
    <lineage>
        <taxon>Eukaryota</taxon>
        <taxon>Metazoa</taxon>
        <taxon>Ecdysozoa</taxon>
        <taxon>Nematoda</taxon>
        <taxon>Chromadorea</taxon>
        <taxon>Rhabditida</taxon>
        <taxon>Rhabditina</taxon>
        <taxon>Diplogasteromorpha</taxon>
        <taxon>Diplogasteroidea</taxon>
        <taxon>Neodiplogasteridae</taxon>
        <taxon>Pristionchus</taxon>
    </lineage>
</organism>
<sequence length="312" mass="35611">MSLSRMVPAGKAAPRLVVVSARSAHHAHSAAPAASTRPEELDNPNFFQKISLRFQGIPLKGETAPPKSMFDDCGKEWSAPQPLPPVPADFKEHPDRDLTNFPYPSRPMYAPKTRMLMIPDSWLTPFHKVTGTSGPYLFVGGLAAFLVNKELWVFEEQGHMTVGWILFYLLISRTVGFRLDQWLYGEYQNRMGFFKNLIEEDLKEAKEFRKNSALESDSLVAVKEAFPTIFKENMVLQLEATYRKNVQTVATEMKRRLDYLKETEETKRRFERDVMLKFISEGVEAQAADPKFKEQYINDAISQLKGLSPSQI</sequence>
<reference evidence="10" key="2">
    <citation type="submission" date="2022-06" db="UniProtKB">
        <authorList>
            <consortium name="EnsemblMetazoa"/>
        </authorList>
    </citation>
    <scope>IDENTIFICATION</scope>
    <source>
        <strain evidence="10">PS312</strain>
    </source>
</reference>
<keyword evidence="6 9" id="KW-0406">Ion transport</keyword>
<evidence type="ECO:0000256" key="3">
    <source>
        <dbReference type="ARBA" id="ARBA00022547"/>
    </source>
</evidence>
<evidence type="ECO:0000256" key="5">
    <source>
        <dbReference type="ARBA" id="ARBA00022792"/>
    </source>
</evidence>
<proteinExistence type="inferred from homology"/>
<evidence type="ECO:0000256" key="2">
    <source>
        <dbReference type="ARBA" id="ARBA00022448"/>
    </source>
</evidence>
<keyword evidence="3 9" id="KW-0138">CF(0)</keyword>
<evidence type="ECO:0000256" key="4">
    <source>
        <dbReference type="ARBA" id="ARBA00022781"/>
    </source>
</evidence>
<reference evidence="11" key="1">
    <citation type="journal article" date="2008" name="Nat. Genet.">
        <title>The Pristionchus pacificus genome provides a unique perspective on nematode lifestyle and parasitism.</title>
        <authorList>
            <person name="Dieterich C."/>
            <person name="Clifton S.W."/>
            <person name="Schuster L.N."/>
            <person name="Chinwalla A."/>
            <person name="Delehaunty K."/>
            <person name="Dinkelacker I."/>
            <person name="Fulton L."/>
            <person name="Fulton R."/>
            <person name="Godfrey J."/>
            <person name="Minx P."/>
            <person name="Mitreva M."/>
            <person name="Roeseler W."/>
            <person name="Tian H."/>
            <person name="Witte H."/>
            <person name="Yang S.P."/>
            <person name="Wilson R.K."/>
            <person name="Sommer R.J."/>
        </authorList>
    </citation>
    <scope>NUCLEOTIDE SEQUENCE [LARGE SCALE GENOMIC DNA]</scope>
    <source>
        <strain evidence="11">PS312</strain>
    </source>
</reference>
<dbReference type="GO" id="GO:0005743">
    <property type="term" value="C:mitochondrial inner membrane"/>
    <property type="evidence" value="ECO:0007669"/>
    <property type="project" value="UniProtKB-SubCell"/>
</dbReference>
<protein>
    <recommendedName>
        <fullName evidence="9">ATP synthase subunit b</fullName>
    </recommendedName>
</protein>
<evidence type="ECO:0000256" key="8">
    <source>
        <dbReference type="ARBA" id="ARBA00023136"/>
    </source>
</evidence>
<comment type="subcellular location">
    <subcellularLocation>
        <location evidence="9">Mitochondrion</location>
    </subcellularLocation>
    <subcellularLocation>
        <location evidence="9">Mitochondrion inner membrane</location>
    </subcellularLocation>
</comment>
<dbReference type="PANTHER" id="PTHR12733">
    <property type="entry name" value="MITOCHONDRIAL ATP SYNTHASE B CHAIN"/>
    <property type="match status" value="1"/>
</dbReference>
<dbReference type="Pfam" id="PF05405">
    <property type="entry name" value="Mt_ATP-synt_B"/>
    <property type="match status" value="1"/>
</dbReference>
<evidence type="ECO:0000256" key="9">
    <source>
        <dbReference type="RuleBase" id="RU368017"/>
    </source>
</evidence>
<comment type="similarity">
    <text evidence="1 9">Belongs to the eukaryotic ATPase B chain family.</text>
</comment>
<keyword evidence="2 9" id="KW-0813">Transport</keyword>
<dbReference type="OrthoDB" id="67388at2759"/>
<dbReference type="InterPro" id="IPR008688">
    <property type="entry name" value="ATP_synth_Bsub_B/MI25"/>
</dbReference>